<dbReference type="Pfam" id="PF13524">
    <property type="entry name" value="Glyco_trans_1_2"/>
    <property type="match status" value="1"/>
</dbReference>
<dbReference type="SUPFAM" id="SSF53756">
    <property type="entry name" value="UDP-Glycosyltransferase/glycogen phosphorylase"/>
    <property type="match status" value="1"/>
</dbReference>
<accession>A0A1H4D576</accession>
<sequence length="332" mass="36590">MSDISKGPYGTDILADLDITARGISTPTSRAVIKARNVVHHRSGIDFYPAIAAAKALRGSDIVVGLLEHATQAAAILKGRSLPPYRSRPLVMISCWLAHWLQTKPTNEARKLVHRFRSVDLILTLSRNQIPILEDAGFSPEQLGSIPFGCEPRNFLHEADAPRDIPVLAAGFDHGRDYRTFFDGVRDLDVPITLLCQEANIRDLDIPTNVEVKGVVPYDEYRNLIRRARVVAVPTKELAYPTGQSVALDAGAAGAALIVTGTTAMREYFSEENATLVDVADSAGWRAAVSELVSDDERRQRQARTTHDHVLGSFTNHHMWRSFQEQIAAHGL</sequence>
<dbReference type="InterPro" id="IPR055259">
    <property type="entry name" value="YkvP/CgeB_Glyco_trans-like"/>
</dbReference>
<evidence type="ECO:0000313" key="3">
    <source>
        <dbReference type="Proteomes" id="UP000199288"/>
    </source>
</evidence>
<dbReference type="EMBL" id="FNQV01000015">
    <property type="protein sequence ID" value="SEA67751.1"/>
    <property type="molecule type" value="Genomic_DNA"/>
</dbReference>
<organism evidence="2 3">
    <name type="scientific">Bowdeniella nasicola</name>
    <dbReference type="NCBI Taxonomy" id="208480"/>
    <lineage>
        <taxon>Bacteria</taxon>
        <taxon>Bacillati</taxon>
        <taxon>Actinomycetota</taxon>
        <taxon>Actinomycetes</taxon>
        <taxon>Actinomycetales</taxon>
        <taxon>Actinomycetaceae</taxon>
        <taxon>Bowdeniella</taxon>
    </lineage>
</organism>
<gene>
    <name evidence="2" type="ORF">SAMN02910418_02143</name>
</gene>
<reference evidence="3" key="1">
    <citation type="submission" date="2016-10" db="EMBL/GenBank/DDBJ databases">
        <authorList>
            <person name="Varghese N."/>
            <person name="Submissions S."/>
        </authorList>
    </citation>
    <scope>NUCLEOTIDE SEQUENCE [LARGE SCALE GENOMIC DNA]</scope>
    <source>
        <strain evidence="3">KPR-1</strain>
    </source>
</reference>
<evidence type="ECO:0000259" key="1">
    <source>
        <dbReference type="Pfam" id="PF13524"/>
    </source>
</evidence>
<proteinExistence type="predicted"/>
<keyword evidence="2" id="KW-0808">Transferase</keyword>
<dbReference type="Gene3D" id="3.40.50.2000">
    <property type="entry name" value="Glycogen Phosphorylase B"/>
    <property type="match status" value="1"/>
</dbReference>
<dbReference type="GO" id="GO:0016740">
    <property type="term" value="F:transferase activity"/>
    <property type="evidence" value="ECO:0007669"/>
    <property type="project" value="UniProtKB-KW"/>
</dbReference>
<name>A0A1H4D576_9ACTO</name>
<keyword evidence="3" id="KW-1185">Reference proteome</keyword>
<protein>
    <submittedName>
        <fullName evidence="2">Glycosyl transferases group 1</fullName>
    </submittedName>
</protein>
<dbReference type="AlphaFoldDB" id="A0A1H4D576"/>
<feature type="domain" description="Spore protein YkvP/CgeB glycosyl transferase-like" evidence="1">
    <location>
        <begin position="180"/>
        <end position="323"/>
    </location>
</feature>
<dbReference type="Proteomes" id="UP000199288">
    <property type="component" value="Unassembled WGS sequence"/>
</dbReference>
<evidence type="ECO:0000313" key="2">
    <source>
        <dbReference type="EMBL" id="SEA67751.1"/>
    </source>
</evidence>